<dbReference type="Proteomes" id="UP000586918">
    <property type="component" value="Unassembled WGS sequence"/>
</dbReference>
<feature type="compositionally biased region" description="Low complexity" evidence="8">
    <location>
        <begin position="294"/>
        <end position="304"/>
    </location>
</feature>
<keyword evidence="6 9" id="KW-1133">Transmembrane helix</keyword>
<accession>A0A848DDC8</accession>
<name>A0A848DDC8_9PSEU</name>
<dbReference type="PANTHER" id="PTHR30482:SF10">
    <property type="entry name" value="HIGH-AFFINITY BRANCHED-CHAIN AMINO ACID TRANSPORT PROTEIN BRAE"/>
    <property type="match status" value="1"/>
</dbReference>
<dbReference type="AlphaFoldDB" id="A0A848DDC8"/>
<dbReference type="Gene3D" id="3.40.50.300">
    <property type="entry name" value="P-loop containing nucleotide triphosphate hydrolases"/>
    <property type="match status" value="1"/>
</dbReference>
<keyword evidence="3 9" id="KW-0812">Transmembrane</keyword>
<feature type="transmembrane region" description="Helical" evidence="9">
    <location>
        <begin position="61"/>
        <end position="79"/>
    </location>
</feature>
<feature type="domain" description="ABC transporter" evidence="10">
    <location>
        <begin position="326"/>
        <end position="568"/>
    </location>
</feature>
<evidence type="ECO:0000256" key="9">
    <source>
        <dbReference type="SAM" id="Phobius"/>
    </source>
</evidence>
<dbReference type="SUPFAM" id="SSF52540">
    <property type="entry name" value="P-loop containing nucleoside triphosphate hydrolases"/>
    <property type="match status" value="1"/>
</dbReference>
<feature type="transmembrane region" description="Helical" evidence="9">
    <location>
        <begin position="86"/>
        <end position="106"/>
    </location>
</feature>
<evidence type="ECO:0000256" key="4">
    <source>
        <dbReference type="ARBA" id="ARBA00022741"/>
    </source>
</evidence>
<dbReference type="GO" id="GO:0005886">
    <property type="term" value="C:plasma membrane"/>
    <property type="evidence" value="ECO:0007669"/>
    <property type="project" value="UniProtKB-SubCell"/>
</dbReference>
<dbReference type="CDD" id="cd03219">
    <property type="entry name" value="ABC_Mj1267_LivG_branched"/>
    <property type="match status" value="1"/>
</dbReference>
<dbReference type="Pfam" id="PF02653">
    <property type="entry name" value="BPD_transp_2"/>
    <property type="match status" value="1"/>
</dbReference>
<evidence type="ECO:0000313" key="12">
    <source>
        <dbReference type="Proteomes" id="UP000586918"/>
    </source>
</evidence>
<dbReference type="InterPro" id="IPR003593">
    <property type="entry name" value="AAA+_ATPase"/>
</dbReference>
<dbReference type="RefSeq" id="WP_169410067.1">
    <property type="nucleotide sequence ID" value="NZ_JAAXKZ010000006.1"/>
</dbReference>
<dbReference type="InterPro" id="IPR027417">
    <property type="entry name" value="P-loop_NTPase"/>
</dbReference>
<evidence type="ECO:0000313" key="11">
    <source>
        <dbReference type="EMBL" id="NMH90567.1"/>
    </source>
</evidence>
<dbReference type="GO" id="GO:0015658">
    <property type="term" value="F:branched-chain amino acid transmembrane transporter activity"/>
    <property type="evidence" value="ECO:0007669"/>
    <property type="project" value="InterPro"/>
</dbReference>
<dbReference type="GO" id="GO:0016887">
    <property type="term" value="F:ATP hydrolysis activity"/>
    <property type="evidence" value="ECO:0007669"/>
    <property type="project" value="InterPro"/>
</dbReference>
<dbReference type="PROSITE" id="PS50893">
    <property type="entry name" value="ABC_TRANSPORTER_2"/>
    <property type="match status" value="1"/>
</dbReference>
<evidence type="ECO:0000256" key="5">
    <source>
        <dbReference type="ARBA" id="ARBA00022840"/>
    </source>
</evidence>
<comment type="caution">
    <text evidence="11">The sequence shown here is derived from an EMBL/GenBank/DDBJ whole genome shotgun (WGS) entry which is preliminary data.</text>
</comment>
<keyword evidence="7 9" id="KW-0472">Membrane</keyword>
<keyword evidence="4" id="KW-0547">Nucleotide-binding</keyword>
<evidence type="ECO:0000256" key="3">
    <source>
        <dbReference type="ARBA" id="ARBA00022692"/>
    </source>
</evidence>
<evidence type="ECO:0000259" key="10">
    <source>
        <dbReference type="PROSITE" id="PS50893"/>
    </source>
</evidence>
<protein>
    <submittedName>
        <fullName evidence="11">Branched-chain amino acid ABC transporter ATP-binding protein/permease</fullName>
    </submittedName>
</protein>
<evidence type="ECO:0000256" key="8">
    <source>
        <dbReference type="SAM" id="MobiDB-lite"/>
    </source>
</evidence>
<dbReference type="InterPro" id="IPR001851">
    <property type="entry name" value="ABC_transp_permease"/>
</dbReference>
<organism evidence="11 12">
    <name type="scientific">Pseudonocardia bannensis</name>
    <dbReference type="NCBI Taxonomy" id="630973"/>
    <lineage>
        <taxon>Bacteria</taxon>
        <taxon>Bacillati</taxon>
        <taxon>Actinomycetota</taxon>
        <taxon>Actinomycetes</taxon>
        <taxon>Pseudonocardiales</taxon>
        <taxon>Pseudonocardiaceae</taxon>
        <taxon>Pseudonocardia</taxon>
    </lineage>
</organism>
<dbReference type="GO" id="GO:0005524">
    <property type="term" value="F:ATP binding"/>
    <property type="evidence" value="ECO:0007669"/>
    <property type="project" value="UniProtKB-KW"/>
</dbReference>
<evidence type="ECO:0000256" key="1">
    <source>
        <dbReference type="ARBA" id="ARBA00004651"/>
    </source>
</evidence>
<dbReference type="Pfam" id="PF00005">
    <property type="entry name" value="ABC_tran"/>
    <property type="match status" value="1"/>
</dbReference>
<evidence type="ECO:0000256" key="2">
    <source>
        <dbReference type="ARBA" id="ARBA00022475"/>
    </source>
</evidence>
<sequence>MSFYLNNLFSLLAIFVILGLSFNLLMGYAGLFSIAHGAYFGVGAYTTAVLMRDGEWSFLPALAVAFALCGLLSLVLGVAARRVTDIYLVLLTLAFQVAAVRLFSILEITGGAGGLVGIPRPDLFGLTLSAPQVIIVAWVLCAVVTVGLRTLVRSPFGRTLESLREDELAARSLGKATATAKVKVFALSSAIAGAAGGLLAVHLRFISPAEFGLDRSIEILSLTIIGGLAAFWGPYLGAAVIVLIPQALSFLALPTSLVGAVNGLAFSVLVLLFLRFRPQGLVGGRRRREPEVPEAPADAAPAPRNEVDPPASPLARTAAGAAAGVLRCENVSIAFGGLKAVDDVSLTLQPGVITGLVGPNGAGKTTLFNLLSGLLTPQTGRVFLGDRDITGVSLDARARAGIVRSFQDMRLFAGMSCRDNLLVSLTPLADERILRLPGRGAEADRRRRAEELLAYLGLARHAETLAGNLSYAEQKLLMIGRLLATDAHCYLLDEPMSGLDAEGRERILALLRETVANGATICLVEHSIDVMTQVCTRIAFLADGRLVREGPTDEIVSDRELAATYFGS</sequence>
<keyword evidence="12" id="KW-1185">Reference proteome</keyword>
<feature type="transmembrane region" description="Helical" evidence="9">
    <location>
        <begin position="184"/>
        <end position="207"/>
    </location>
</feature>
<keyword evidence="5 11" id="KW-0067">ATP-binding</keyword>
<dbReference type="PANTHER" id="PTHR30482">
    <property type="entry name" value="HIGH-AFFINITY BRANCHED-CHAIN AMINO ACID TRANSPORT SYSTEM PERMEASE"/>
    <property type="match status" value="1"/>
</dbReference>
<evidence type="ECO:0000256" key="6">
    <source>
        <dbReference type="ARBA" id="ARBA00022989"/>
    </source>
</evidence>
<keyword evidence="2" id="KW-1003">Cell membrane</keyword>
<proteinExistence type="predicted"/>
<evidence type="ECO:0000256" key="7">
    <source>
        <dbReference type="ARBA" id="ARBA00023136"/>
    </source>
</evidence>
<comment type="subcellular location">
    <subcellularLocation>
        <location evidence="1">Cell membrane</location>
        <topology evidence="1">Multi-pass membrane protein</topology>
    </subcellularLocation>
</comment>
<feature type="transmembrane region" description="Helical" evidence="9">
    <location>
        <begin position="219"/>
        <end position="244"/>
    </location>
</feature>
<reference evidence="11 12" key="1">
    <citation type="submission" date="2020-04" db="EMBL/GenBank/DDBJ databases">
        <authorList>
            <person name="Klaysubun C."/>
            <person name="Duangmal K."/>
            <person name="Lipun K."/>
        </authorList>
    </citation>
    <scope>NUCLEOTIDE SEQUENCE [LARGE SCALE GENOMIC DNA]</scope>
    <source>
        <strain evidence="11 12">DSM 45300</strain>
    </source>
</reference>
<dbReference type="InterPro" id="IPR003439">
    <property type="entry name" value="ABC_transporter-like_ATP-bd"/>
</dbReference>
<feature type="region of interest" description="Disordered" evidence="8">
    <location>
        <begin position="285"/>
        <end position="313"/>
    </location>
</feature>
<dbReference type="SMART" id="SM00382">
    <property type="entry name" value="AAA"/>
    <property type="match status" value="1"/>
</dbReference>
<feature type="transmembrane region" description="Helical" evidence="9">
    <location>
        <begin position="251"/>
        <end position="274"/>
    </location>
</feature>
<dbReference type="EMBL" id="JAAXKZ010000006">
    <property type="protein sequence ID" value="NMH90567.1"/>
    <property type="molecule type" value="Genomic_DNA"/>
</dbReference>
<feature type="transmembrane region" description="Helical" evidence="9">
    <location>
        <begin position="126"/>
        <end position="148"/>
    </location>
</feature>
<dbReference type="InterPro" id="IPR043428">
    <property type="entry name" value="LivM-like"/>
</dbReference>
<gene>
    <name evidence="11" type="ORF">HF519_03005</name>
</gene>
<dbReference type="CDD" id="cd06581">
    <property type="entry name" value="TM_PBP1_LivM_like"/>
    <property type="match status" value="1"/>
</dbReference>